<dbReference type="AlphaFoldDB" id="A0A3Q3C164"/>
<dbReference type="Proteomes" id="UP000264840">
    <property type="component" value="Unplaced"/>
</dbReference>
<evidence type="ECO:0000313" key="6">
    <source>
        <dbReference type="Ensembl" id="ENSHBUP00000011196.1"/>
    </source>
</evidence>
<evidence type="ECO:0000313" key="7">
    <source>
        <dbReference type="Proteomes" id="UP000264840"/>
    </source>
</evidence>
<sequence length="117" mass="13234">MVPNQTSIFPLKKYLALALLLCALLSLTNSQCFVKPQKYGMTHCKDDMDETWHAVGSKWRNSKCWDCTCQGCCAAYATPRQFPDDCVSVFDSKRCEYVVHKRDNPTELCPIFAATGK</sequence>
<dbReference type="GO" id="GO:0005576">
    <property type="term" value="C:extracellular region"/>
    <property type="evidence" value="ECO:0007669"/>
    <property type="project" value="UniProtKB-SubCell"/>
</dbReference>
<dbReference type="Ensembl" id="ENSHBUT00000018313.1">
    <property type="protein sequence ID" value="ENSHBUP00000011196.1"/>
    <property type="gene ID" value="ENSHBUG00000012818.1"/>
</dbReference>
<reference evidence="6" key="2">
    <citation type="submission" date="2025-09" db="UniProtKB">
        <authorList>
            <consortium name="Ensembl"/>
        </authorList>
    </citation>
    <scope>IDENTIFICATION</scope>
</reference>
<comment type="subcellular location">
    <subcellularLocation>
        <location evidence="1">Secreted</location>
    </subcellularLocation>
</comment>
<evidence type="ECO:0000256" key="2">
    <source>
        <dbReference type="ARBA" id="ARBA00010352"/>
    </source>
</evidence>
<name>A0A3Q3C164_HAPBU</name>
<keyword evidence="4" id="KW-1015">Disulfide bond</keyword>
<keyword evidence="3" id="KW-0964">Secreted</keyword>
<evidence type="ECO:0000256" key="4">
    <source>
        <dbReference type="ARBA" id="ARBA00023157"/>
    </source>
</evidence>
<dbReference type="PANTHER" id="PTHR10500:SF7">
    <property type="entry name" value="BETA-MICROSEMINOPROTEIN"/>
    <property type="match status" value="1"/>
</dbReference>
<protein>
    <submittedName>
        <fullName evidence="6">Beta-microseminoprotein-like</fullName>
    </submittedName>
</protein>
<comment type="similarity">
    <text evidence="2">Belongs to the beta-microseminoprotein family.</text>
</comment>
<keyword evidence="7" id="KW-1185">Reference proteome</keyword>
<accession>A0A3Q3C164</accession>
<dbReference type="PANTHER" id="PTHR10500">
    <property type="entry name" value="BETA-MICROSEMINOPROTEIN"/>
    <property type="match status" value="1"/>
</dbReference>
<keyword evidence="5" id="KW-0732">Signal</keyword>
<dbReference type="GeneTree" id="ENSGT00940000168891"/>
<reference evidence="6" key="1">
    <citation type="submission" date="2025-08" db="UniProtKB">
        <authorList>
            <consortium name="Ensembl"/>
        </authorList>
    </citation>
    <scope>IDENTIFICATION</scope>
</reference>
<organism evidence="6 7">
    <name type="scientific">Haplochromis burtoni</name>
    <name type="common">Burton's mouthbrooder</name>
    <name type="synonym">Chromis burtoni</name>
    <dbReference type="NCBI Taxonomy" id="8153"/>
    <lineage>
        <taxon>Eukaryota</taxon>
        <taxon>Metazoa</taxon>
        <taxon>Chordata</taxon>
        <taxon>Craniata</taxon>
        <taxon>Vertebrata</taxon>
        <taxon>Euteleostomi</taxon>
        <taxon>Actinopterygii</taxon>
        <taxon>Neopterygii</taxon>
        <taxon>Teleostei</taxon>
        <taxon>Neoteleostei</taxon>
        <taxon>Acanthomorphata</taxon>
        <taxon>Ovalentaria</taxon>
        <taxon>Cichlomorphae</taxon>
        <taxon>Cichliformes</taxon>
        <taxon>Cichlidae</taxon>
        <taxon>African cichlids</taxon>
        <taxon>Pseudocrenilabrinae</taxon>
        <taxon>Haplochromini</taxon>
        <taxon>Haplochromis</taxon>
    </lineage>
</organism>
<evidence type="ECO:0000256" key="5">
    <source>
        <dbReference type="SAM" id="SignalP"/>
    </source>
</evidence>
<feature type="chain" id="PRO_5018588153" evidence="5">
    <location>
        <begin position="31"/>
        <end position="117"/>
    </location>
</feature>
<feature type="signal peptide" evidence="5">
    <location>
        <begin position="1"/>
        <end position="30"/>
    </location>
</feature>
<proteinExistence type="inferred from homology"/>
<dbReference type="Pfam" id="PF05825">
    <property type="entry name" value="PSP94"/>
    <property type="match status" value="1"/>
</dbReference>
<dbReference type="InterPro" id="IPR008735">
    <property type="entry name" value="PSP94"/>
</dbReference>
<dbReference type="Gene3D" id="2.60.40.1900">
    <property type="entry name" value="Beta-microseminoprotein (PSP94) domain"/>
    <property type="match status" value="1"/>
</dbReference>
<evidence type="ECO:0000256" key="3">
    <source>
        <dbReference type="ARBA" id="ARBA00022525"/>
    </source>
</evidence>
<evidence type="ECO:0000256" key="1">
    <source>
        <dbReference type="ARBA" id="ARBA00004613"/>
    </source>
</evidence>